<keyword evidence="1" id="KW-1133">Transmembrane helix</keyword>
<reference evidence="2 3" key="1">
    <citation type="submission" date="2023-10" db="EMBL/GenBank/DDBJ databases">
        <title>Hymenobacter endophyticus sp. nov., an isolate from the leaf tissues of wheat.</title>
        <authorList>
            <person name="Dai Y."/>
        </authorList>
    </citation>
    <scope>NUCLEOTIDE SEQUENCE [LARGE SCALE GENOMIC DNA]</scope>
    <source>
        <strain evidence="2 3">ZK17L-C2</strain>
    </source>
</reference>
<evidence type="ECO:0008006" key="4">
    <source>
        <dbReference type="Google" id="ProtNLM"/>
    </source>
</evidence>
<keyword evidence="1" id="KW-0812">Transmembrane</keyword>
<accession>A0ABU3TMB4</accession>
<gene>
    <name evidence="2" type="ORF">ROI90_18975</name>
</gene>
<protein>
    <recommendedName>
        <fullName evidence="4">DUF2975 domain-containing protein</fullName>
    </recommendedName>
</protein>
<sequence>MTSRNLFIIIIKVIGLLTLKEILVALAQLVSTSLSYLSGGAEIVLVLLLASVAVGLFAVVPYFCLFRAAWLVDKLRLAEDIDQNMMPLNMHRSTVLSIAIIVVGGLLLMHEVPYLGLLLLRLSQERRADITDPDITPLVLSVAKIIIGLLFINKQRQLVSLIELRRKR</sequence>
<feature type="transmembrane region" description="Helical" evidence="1">
    <location>
        <begin position="7"/>
        <end position="31"/>
    </location>
</feature>
<dbReference type="RefSeq" id="WP_315999862.1">
    <property type="nucleotide sequence ID" value="NZ_JAWDJT010000015.1"/>
</dbReference>
<feature type="transmembrane region" description="Helical" evidence="1">
    <location>
        <begin position="43"/>
        <end position="66"/>
    </location>
</feature>
<comment type="caution">
    <text evidence="2">The sequence shown here is derived from an EMBL/GenBank/DDBJ whole genome shotgun (WGS) entry which is preliminary data.</text>
</comment>
<feature type="transmembrane region" description="Helical" evidence="1">
    <location>
        <begin position="95"/>
        <end position="115"/>
    </location>
</feature>
<proteinExistence type="predicted"/>
<evidence type="ECO:0000313" key="2">
    <source>
        <dbReference type="EMBL" id="MDU0372499.1"/>
    </source>
</evidence>
<organism evidence="2 3">
    <name type="scientific">Hymenobacter endophyticus</name>
    <dbReference type="NCBI Taxonomy" id="3076335"/>
    <lineage>
        <taxon>Bacteria</taxon>
        <taxon>Pseudomonadati</taxon>
        <taxon>Bacteroidota</taxon>
        <taxon>Cytophagia</taxon>
        <taxon>Cytophagales</taxon>
        <taxon>Hymenobacteraceae</taxon>
        <taxon>Hymenobacter</taxon>
    </lineage>
</organism>
<dbReference type="Proteomes" id="UP001250698">
    <property type="component" value="Unassembled WGS sequence"/>
</dbReference>
<evidence type="ECO:0000313" key="3">
    <source>
        <dbReference type="Proteomes" id="UP001250698"/>
    </source>
</evidence>
<dbReference type="EMBL" id="JAWDJT010000015">
    <property type="protein sequence ID" value="MDU0372499.1"/>
    <property type="molecule type" value="Genomic_DNA"/>
</dbReference>
<feature type="transmembrane region" description="Helical" evidence="1">
    <location>
        <begin position="135"/>
        <end position="152"/>
    </location>
</feature>
<name>A0ABU3TMB4_9BACT</name>
<evidence type="ECO:0000256" key="1">
    <source>
        <dbReference type="SAM" id="Phobius"/>
    </source>
</evidence>
<keyword evidence="1" id="KW-0472">Membrane</keyword>
<keyword evidence="3" id="KW-1185">Reference proteome</keyword>